<sequence length="272" mass="30530">MMSLLSRVLLILFMGGYIVYGNVHSATEAVRLHPSTVENVTVPHGSDVTVTFSIPNITDMAYIRVFTPNPRWRNHSLYLLSDGHPHNFTTACHWLQETLHCNLTVIDVQTEDEGEYRIENDICHEHPLTNHACTPSEVRKFRISAFISSPVLQTTQSAQSEFNITLFSVEDHTGTYIGDDDTQDLGAAAGIIGGTCGFLAALWLAALCSVRGSLDRKEVEYKSVEDIVELDAMLKKELEVEDNEEERQKTRPPKAKAMKVKQNGRVERWTTV</sequence>
<keyword evidence="4" id="KW-1185">Reference proteome</keyword>
<gene>
    <name evidence="5" type="primary">LOC109480436</name>
</gene>
<keyword evidence="2" id="KW-1133">Transmembrane helix</keyword>
<keyword evidence="3" id="KW-0732">Signal</keyword>
<feature type="signal peptide" evidence="3">
    <location>
        <begin position="1"/>
        <end position="21"/>
    </location>
</feature>
<feature type="compositionally biased region" description="Basic residues" evidence="1">
    <location>
        <begin position="250"/>
        <end position="259"/>
    </location>
</feature>
<dbReference type="OrthoDB" id="10013457at2759"/>
<proteinExistence type="predicted"/>
<evidence type="ECO:0000256" key="2">
    <source>
        <dbReference type="SAM" id="Phobius"/>
    </source>
</evidence>
<feature type="region of interest" description="Disordered" evidence="1">
    <location>
        <begin position="239"/>
        <end position="272"/>
    </location>
</feature>
<evidence type="ECO:0000313" key="5">
    <source>
        <dbReference type="RefSeq" id="XP_019638185.1"/>
    </source>
</evidence>
<feature type="transmembrane region" description="Helical" evidence="2">
    <location>
        <begin position="185"/>
        <end position="207"/>
    </location>
</feature>
<dbReference type="GeneID" id="109480436"/>
<dbReference type="Proteomes" id="UP000515135">
    <property type="component" value="Unplaced"/>
</dbReference>
<name>A0A6P4ZA25_BRABE</name>
<dbReference type="RefSeq" id="XP_019638185.1">
    <property type="nucleotide sequence ID" value="XM_019782626.1"/>
</dbReference>
<dbReference type="KEGG" id="bbel:109480436"/>
<keyword evidence="2" id="KW-0472">Membrane</keyword>
<accession>A0A6P4ZA25</accession>
<protein>
    <submittedName>
        <fullName evidence="5">Uncharacterized protein LOC109480436</fullName>
    </submittedName>
</protein>
<keyword evidence="2" id="KW-0812">Transmembrane</keyword>
<dbReference type="AlphaFoldDB" id="A0A6P4ZA25"/>
<evidence type="ECO:0000313" key="4">
    <source>
        <dbReference type="Proteomes" id="UP000515135"/>
    </source>
</evidence>
<feature type="chain" id="PRO_5028117580" evidence="3">
    <location>
        <begin position="22"/>
        <end position="272"/>
    </location>
</feature>
<evidence type="ECO:0000256" key="3">
    <source>
        <dbReference type="SAM" id="SignalP"/>
    </source>
</evidence>
<evidence type="ECO:0000256" key="1">
    <source>
        <dbReference type="SAM" id="MobiDB-lite"/>
    </source>
</evidence>
<reference evidence="5" key="1">
    <citation type="submission" date="2025-08" db="UniProtKB">
        <authorList>
            <consortium name="RefSeq"/>
        </authorList>
    </citation>
    <scope>IDENTIFICATION</scope>
    <source>
        <tissue evidence="5">Gonad</tissue>
    </source>
</reference>
<organism evidence="4 5">
    <name type="scientific">Branchiostoma belcheri</name>
    <name type="common">Amphioxus</name>
    <dbReference type="NCBI Taxonomy" id="7741"/>
    <lineage>
        <taxon>Eukaryota</taxon>
        <taxon>Metazoa</taxon>
        <taxon>Chordata</taxon>
        <taxon>Cephalochordata</taxon>
        <taxon>Leptocardii</taxon>
        <taxon>Amphioxiformes</taxon>
        <taxon>Branchiostomatidae</taxon>
        <taxon>Branchiostoma</taxon>
    </lineage>
</organism>